<dbReference type="AlphaFoldDB" id="A0A2A4FTG6"/>
<keyword evidence="4" id="KW-1185">Reference proteome</keyword>
<dbReference type="PANTHER" id="PTHR34580">
    <property type="match status" value="1"/>
</dbReference>
<dbReference type="InterPro" id="IPR051534">
    <property type="entry name" value="CBASS_pafABC_assoc_protein"/>
</dbReference>
<evidence type="ECO:0000313" key="4">
    <source>
        <dbReference type="Proteomes" id="UP000218934"/>
    </source>
</evidence>
<dbReference type="Proteomes" id="UP000218934">
    <property type="component" value="Unassembled WGS sequence"/>
</dbReference>
<dbReference type="Pfam" id="PF25583">
    <property type="entry name" value="WCX"/>
    <property type="match status" value="1"/>
</dbReference>
<dbReference type="KEGG" id="rdi:CMV14_09425"/>
<comment type="caution">
    <text evidence="3">The sequence shown here is derived from an EMBL/GenBank/DDBJ whole genome shotgun (WGS) entry which is preliminary data.</text>
</comment>
<dbReference type="InterPro" id="IPR057727">
    <property type="entry name" value="WCX_dom"/>
</dbReference>
<accession>A0A2A4FTG6</accession>
<feature type="domain" description="WCX" evidence="2">
    <location>
        <begin position="255"/>
        <end position="318"/>
    </location>
</feature>
<evidence type="ECO:0000259" key="2">
    <source>
        <dbReference type="Pfam" id="PF25583"/>
    </source>
</evidence>
<dbReference type="OrthoDB" id="7626446at2"/>
<evidence type="ECO:0000259" key="1">
    <source>
        <dbReference type="Pfam" id="PF13280"/>
    </source>
</evidence>
<dbReference type="EMBL" id="NWUF01000013">
    <property type="protein sequence ID" value="PCE41693.1"/>
    <property type="molecule type" value="Genomic_DNA"/>
</dbReference>
<gene>
    <name evidence="3" type="ORF">COO09_14350</name>
</gene>
<dbReference type="PROSITE" id="PS52050">
    <property type="entry name" value="WYL"/>
    <property type="match status" value="1"/>
</dbReference>
<sequence length="330" mass="36326">MSFGKAVDLLRLAMMSTGRRGVCLADVEAEFGGVRRTAQRMIAALQEAFPATEHHVADDGRHYWTLPARAIAPLLSPSADELVAMAAAITELERAGMGSEAGQLRTLSRKVRALVPPEKGTRLAVDEEALLEAMGYAARPGPRPSANSQIDEAISHALKGPFHLAVDYRARTEAAPSTRTIAPYGLLLGARRYLVGIDLARTDGRLRHYRVEDISRAEPLESSFDYPEDFNLADYAQRAFGSFHDDREYGEVIWKFAPAAADRAQRFLFHPSQRSEILDDGSLVVRFEASGHLEMAWHLYSWGSSVEVLAPSALAAMVHPYRRGDFPALP</sequence>
<dbReference type="PANTHER" id="PTHR34580:SF1">
    <property type="entry name" value="PROTEIN PAFC"/>
    <property type="match status" value="1"/>
</dbReference>
<organism evidence="3 4">
    <name type="scientific">Rhizorhabdus dicambivorans</name>
    <dbReference type="NCBI Taxonomy" id="1850238"/>
    <lineage>
        <taxon>Bacteria</taxon>
        <taxon>Pseudomonadati</taxon>
        <taxon>Pseudomonadota</taxon>
        <taxon>Alphaproteobacteria</taxon>
        <taxon>Sphingomonadales</taxon>
        <taxon>Sphingomonadaceae</taxon>
        <taxon>Rhizorhabdus</taxon>
    </lineage>
</organism>
<evidence type="ECO:0000313" key="3">
    <source>
        <dbReference type="EMBL" id="PCE41693.1"/>
    </source>
</evidence>
<protein>
    <submittedName>
        <fullName evidence="3">WYL domain-containing transcriptional regulator</fullName>
    </submittedName>
</protein>
<proteinExistence type="predicted"/>
<dbReference type="RefSeq" id="WP_066964511.1">
    <property type="nucleotide sequence ID" value="NZ_CP023449.1"/>
</dbReference>
<dbReference type="Pfam" id="PF13280">
    <property type="entry name" value="WYL"/>
    <property type="match status" value="1"/>
</dbReference>
<feature type="domain" description="WYL" evidence="1">
    <location>
        <begin position="153"/>
        <end position="218"/>
    </location>
</feature>
<dbReference type="InterPro" id="IPR026881">
    <property type="entry name" value="WYL_dom"/>
</dbReference>
<name>A0A2A4FTG6_9SPHN</name>
<reference evidence="3 4" key="1">
    <citation type="submission" date="2017-09" db="EMBL/GenBank/DDBJ databases">
        <title>The Catabolism of 3,6-Dichlorosalicylic acid is Initiated by the Cytochrome P450 Monooxygenase DsmABC in Rhizorhabdus dicambivorans Ndbn-20.</title>
        <authorList>
            <person name="Na L."/>
        </authorList>
    </citation>
    <scope>NUCLEOTIDE SEQUENCE [LARGE SCALE GENOMIC DNA]</scope>
    <source>
        <strain evidence="3 4">Ndbn-20m</strain>
    </source>
</reference>